<comment type="caution">
    <text evidence="6">The sequence shown here is derived from an EMBL/GenBank/DDBJ whole genome shotgun (WGS) entry which is preliminary data.</text>
</comment>
<feature type="transmembrane region" description="Helical" evidence="4">
    <location>
        <begin position="249"/>
        <end position="272"/>
    </location>
</feature>
<keyword evidence="4" id="KW-0812">Transmembrane</keyword>
<sequence>MPKVAVILINFKDYAKKYLPECIESLRKQDYPKEDFKIFIVDNATSRETEEYLKNIAPEAETIPNEKNDGFAEGNNIVMRRLLNSDFKYIVLFNMDTVAEPSWLLELVKKAEENPTAGAVQSLILLHPETKKINSTGNLFHFLGFGFCRGYGEEVANFKSENLQPFFYVSGASALFPVKVLKEVGLFDSLFFMYHEDTDLSWRIRQAGYNLVLADKSIMYHKYQFSRSVLQFYYMERNRMIMLFENFRLGTLLLILLPFLVMEVGLFGYALLKGLAKGKIKVYGYFLNYKNWIRMIKNKKEKMKLRKVSDREIAKLIVGKVEFQEIANPILNYLVNPTFNFYWKVVRNFIFW</sequence>
<comment type="similarity">
    <text evidence="1">Belongs to the glycosyltransferase 2 family.</text>
</comment>
<dbReference type="SUPFAM" id="SSF53448">
    <property type="entry name" value="Nucleotide-diphospho-sugar transferases"/>
    <property type="match status" value="1"/>
</dbReference>
<feature type="domain" description="Glycosyltransferase 2-like" evidence="5">
    <location>
        <begin position="7"/>
        <end position="138"/>
    </location>
</feature>
<evidence type="ECO:0000259" key="5">
    <source>
        <dbReference type="Pfam" id="PF00535"/>
    </source>
</evidence>
<dbReference type="EMBL" id="MFGA01000012">
    <property type="protein sequence ID" value="OGF21174.1"/>
    <property type="molecule type" value="Genomic_DNA"/>
</dbReference>
<keyword evidence="3" id="KW-0808">Transferase</keyword>
<organism evidence="6 7">
    <name type="scientific">Candidatus Falkowbacteria bacterium RIFOXYA2_FULL_38_12</name>
    <dbReference type="NCBI Taxonomy" id="1797993"/>
    <lineage>
        <taxon>Bacteria</taxon>
        <taxon>Candidatus Falkowiibacteriota</taxon>
    </lineage>
</organism>
<dbReference type="Pfam" id="PF00535">
    <property type="entry name" value="Glycos_transf_2"/>
    <property type="match status" value="1"/>
</dbReference>
<evidence type="ECO:0000313" key="6">
    <source>
        <dbReference type="EMBL" id="OGF21174.1"/>
    </source>
</evidence>
<evidence type="ECO:0000313" key="7">
    <source>
        <dbReference type="Proteomes" id="UP000177407"/>
    </source>
</evidence>
<dbReference type="InterPro" id="IPR029044">
    <property type="entry name" value="Nucleotide-diphossugar_trans"/>
</dbReference>
<dbReference type="AlphaFoldDB" id="A0A1F5S3B1"/>
<evidence type="ECO:0000256" key="2">
    <source>
        <dbReference type="ARBA" id="ARBA00022676"/>
    </source>
</evidence>
<keyword evidence="4" id="KW-1133">Transmembrane helix</keyword>
<evidence type="ECO:0000256" key="4">
    <source>
        <dbReference type="SAM" id="Phobius"/>
    </source>
</evidence>
<gene>
    <name evidence="6" type="ORF">A2257_01735</name>
</gene>
<dbReference type="PANTHER" id="PTHR43179">
    <property type="entry name" value="RHAMNOSYLTRANSFERASE WBBL"/>
    <property type="match status" value="1"/>
</dbReference>
<dbReference type="PANTHER" id="PTHR43179:SF12">
    <property type="entry name" value="GALACTOFURANOSYLTRANSFERASE GLFT2"/>
    <property type="match status" value="1"/>
</dbReference>
<protein>
    <recommendedName>
        <fullName evidence="5">Glycosyltransferase 2-like domain-containing protein</fullName>
    </recommendedName>
</protein>
<proteinExistence type="inferred from homology"/>
<evidence type="ECO:0000256" key="1">
    <source>
        <dbReference type="ARBA" id="ARBA00006739"/>
    </source>
</evidence>
<dbReference type="Proteomes" id="UP000177407">
    <property type="component" value="Unassembled WGS sequence"/>
</dbReference>
<name>A0A1F5S3B1_9BACT</name>
<accession>A0A1F5S3B1</accession>
<dbReference type="CDD" id="cd04186">
    <property type="entry name" value="GT_2_like_c"/>
    <property type="match status" value="1"/>
</dbReference>
<dbReference type="GO" id="GO:0016757">
    <property type="term" value="F:glycosyltransferase activity"/>
    <property type="evidence" value="ECO:0007669"/>
    <property type="project" value="UniProtKB-KW"/>
</dbReference>
<dbReference type="InterPro" id="IPR001173">
    <property type="entry name" value="Glyco_trans_2-like"/>
</dbReference>
<reference evidence="6 7" key="1">
    <citation type="journal article" date="2016" name="Nat. Commun.">
        <title>Thousands of microbial genomes shed light on interconnected biogeochemical processes in an aquifer system.</title>
        <authorList>
            <person name="Anantharaman K."/>
            <person name="Brown C.T."/>
            <person name="Hug L.A."/>
            <person name="Sharon I."/>
            <person name="Castelle C.J."/>
            <person name="Probst A.J."/>
            <person name="Thomas B.C."/>
            <person name="Singh A."/>
            <person name="Wilkins M.J."/>
            <person name="Karaoz U."/>
            <person name="Brodie E.L."/>
            <person name="Williams K.H."/>
            <person name="Hubbard S.S."/>
            <person name="Banfield J.F."/>
        </authorList>
    </citation>
    <scope>NUCLEOTIDE SEQUENCE [LARGE SCALE GENOMIC DNA]</scope>
</reference>
<keyword evidence="2" id="KW-0328">Glycosyltransferase</keyword>
<keyword evidence="4" id="KW-0472">Membrane</keyword>
<dbReference type="Gene3D" id="3.90.550.10">
    <property type="entry name" value="Spore Coat Polysaccharide Biosynthesis Protein SpsA, Chain A"/>
    <property type="match status" value="1"/>
</dbReference>
<evidence type="ECO:0000256" key="3">
    <source>
        <dbReference type="ARBA" id="ARBA00022679"/>
    </source>
</evidence>